<comment type="caution">
    <text evidence="3">The sequence shown here is derived from an EMBL/GenBank/DDBJ whole genome shotgun (WGS) entry which is preliminary data.</text>
</comment>
<dbReference type="EMBL" id="WVHT01000003">
    <property type="protein sequence ID" value="MXV50756.1"/>
    <property type="molecule type" value="Genomic_DNA"/>
</dbReference>
<dbReference type="AlphaFoldDB" id="A0A7K1Y850"/>
<keyword evidence="2" id="KW-0812">Transmembrane</keyword>
<feature type="transmembrane region" description="Helical" evidence="2">
    <location>
        <begin position="43"/>
        <end position="64"/>
    </location>
</feature>
<feature type="compositionally biased region" description="Basic and acidic residues" evidence="1">
    <location>
        <begin position="148"/>
        <end position="168"/>
    </location>
</feature>
<evidence type="ECO:0000313" key="4">
    <source>
        <dbReference type="Proteomes" id="UP000466586"/>
    </source>
</evidence>
<dbReference type="Proteomes" id="UP000466586">
    <property type="component" value="Unassembled WGS sequence"/>
</dbReference>
<evidence type="ECO:0000313" key="3">
    <source>
        <dbReference type="EMBL" id="MXV50756.1"/>
    </source>
</evidence>
<proteinExistence type="predicted"/>
<name>A0A7K1Y850_9SPHI</name>
<reference evidence="3 4" key="1">
    <citation type="submission" date="2019-11" db="EMBL/GenBank/DDBJ databases">
        <title>Pedobacter sp. HMF7647 Genome sequencing and assembly.</title>
        <authorList>
            <person name="Kang H."/>
            <person name="Kim H."/>
            <person name="Joh K."/>
        </authorList>
    </citation>
    <scope>NUCLEOTIDE SEQUENCE [LARGE SCALE GENOMIC DNA]</scope>
    <source>
        <strain evidence="3 4">HMF7647</strain>
    </source>
</reference>
<organism evidence="3 4">
    <name type="scientific">Hufsiella arboris</name>
    <dbReference type="NCBI Taxonomy" id="2695275"/>
    <lineage>
        <taxon>Bacteria</taxon>
        <taxon>Pseudomonadati</taxon>
        <taxon>Bacteroidota</taxon>
        <taxon>Sphingobacteriia</taxon>
        <taxon>Sphingobacteriales</taxon>
        <taxon>Sphingobacteriaceae</taxon>
        <taxon>Hufsiella</taxon>
    </lineage>
</organism>
<feature type="compositionally biased region" description="Polar residues" evidence="1">
    <location>
        <begin position="115"/>
        <end position="126"/>
    </location>
</feature>
<feature type="region of interest" description="Disordered" evidence="1">
    <location>
        <begin position="107"/>
        <end position="178"/>
    </location>
</feature>
<accession>A0A7K1Y850</accession>
<keyword evidence="2" id="KW-0472">Membrane</keyword>
<evidence type="ECO:0000256" key="2">
    <source>
        <dbReference type="SAM" id="Phobius"/>
    </source>
</evidence>
<sequence>MLQDKDLDKLFQNRFKDFEIEPSEGLFDKIAGELDGKKKKKTFFVWWMAAASVVLVLGVGLFFACHPNGKTSQKIVRLKPAVKPSVKDEKLPVEKVAVANESVENQEAIKDKSASNKANVPKQSFIASAKQKPLKKDYEKPTLPARPDSQRVVERETLVAKSETRKISPETQNVSKPEIEAPEIKKEEPVLASLLKEDADDSAQTDKSKRKIRSMGDIINFVVSKVDKRQEKLIHFSNNDEGTELTGVNLGFVKFKSKNKN</sequence>
<keyword evidence="4" id="KW-1185">Reference proteome</keyword>
<gene>
    <name evidence="3" type="ORF">GS399_07205</name>
</gene>
<protein>
    <submittedName>
        <fullName evidence="3">Uncharacterized protein</fullName>
    </submittedName>
</protein>
<dbReference type="RefSeq" id="WP_160843947.1">
    <property type="nucleotide sequence ID" value="NZ_WVHT01000003.1"/>
</dbReference>
<keyword evidence="2" id="KW-1133">Transmembrane helix</keyword>
<evidence type="ECO:0000256" key="1">
    <source>
        <dbReference type="SAM" id="MobiDB-lite"/>
    </source>
</evidence>